<organism evidence="12">
    <name type="scientific">Imatidium capense</name>
    <dbReference type="NCBI Taxonomy" id="294609"/>
    <lineage>
        <taxon>Eukaryota</taxon>
        <taxon>Metazoa</taxon>
        <taxon>Ecdysozoa</taxon>
        <taxon>Arthropoda</taxon>
        <taxon>Hexapoda</taxon>
        <taxon>Insecta</taxon>
        <taxon>Pterygota</taxon>
        <taxon>Neoptera</taxon>
        <taxon>Endopterygota</taxon>
        <taxon>Coleoptera</taxon>
        <taxon>Polyphaga</taxon>
        <taxon>Cucujiformia</taxon>
        <taxon>Chrysomeloidea</taxon>
        <taxon>Chrysomelidae</taxon>
        <taxon>Cassidinae</taxon>
        <taxon>Imatidium</taxon>
    </lineage>
</organism>
<evidence type="ECO:0000256" key="1">
    <source>
        <dbReference type="ARBA" id="ARBA00004141"/>
    </source>
</evidence>
<feature type="transmembrane region" description="Helical" evidence="11">
    <location>
        <begin position="54"/>
        <end position="80"/>
    </location>
</feature>
<comment type="catalytic activity">
    <reaction evidence="10">
        <text>a ubiquinone + NADH + 5 H(+)(in) = a ubiquinol + NAD(+) + 4 H(+)(out)</text>
        <dbReference type="Rhea" id="RHEA:29091"/>
        <dbReference type="Rhea" id="RHEA-COMP:9565"/>
        <dbReference type="Rhea" id="RHEA-COMP:9566"/>
        <dbReference type="ChEBI" id="CHEBI:15378"/>
        <dbReference type="ChEBI" id="CHEBI:16389"/>
        <dbReference type="ChEBI" id="CHEBI:17976"/>
        <dbReference type="ChEBI" id="CHEBI:57540"/>
        <dbReference type="ChEBI" id="CHEBI:57945"/>
        <dbReference type="EC" id="7.1.1.2"/>
    </reaction>
</comment>
<dbReference type="InterPro" id="IPR039428">
    <property type="entry name" value="NUOK/Mnh_C1-like"/>
</dbReference>
<sequence length="95" mass="11098">MMELMLMFCLIYFSGFISFVKNRKHFLLLLLSLEMLSVSLIFGLSLIYSFNFNNFFICLIFLVMAVCEGVLGLSVMVLMIRCFGNDYMMNLSMLW</sequence>
<dbReference type="Gene3D" id="1.10.287.3510">
    <property type="match status" value="1"/>
</dbReference>
<keyword evidence="12" id="KW-0496">Mitochondrion</keyword>
<evidence type="ECO:0000313" key="12">
    <source>
        <dbReference type="EMBL" id="AFU50212.1"/>
    </source>
</evidence>
<evidence type="ECO:0000256" key="9">
    <source>
        <dbReference type="ARBA" id="ARBA00031586"/>
    </source>
</evidence>
<feature type="transmembrane region" description="Helical" evidence="11">
    <location>
        <begin position="26"/>
        <end position="48"/>
    </location>
</feature>
<evidence type="ECO:0000256" key="8">
    <source>
        <dbReference type="ARBA" id="ARBA00023136"/>
    </source>
</evidence>
<evidence type="ECO:0000256" key="5">
    <source>
        <dbReference type="ARBA" id="ARBA00022967"/>
    </source>
</evidence>
<keyword evidence="5" id="KW-1278">Translocase</keyword>
<dbReference type="Pfam" id="PF00420">
    <property type="entry name" value="Oxidored_q2"/>
    <property type="match status" value="1"/>
</dbReference>
<evidence type="ECO:0000256" key="11">
    <source>
        <dbReference type="SAM" id="Phobius"/>
    </source>
</evidence>
<gene>
    <name evidence="12" type="primary">ND4L</name>
</gene>
<evidence type="ECO:0000256" key="4">
    <source>
        <dbReference type="ARBA" id="ARBA00022692"/>
    </source>
</evidence>
<comment type="subcellular location">
    <subcellularLocation>
        <location evidence="1">Membrane</location>
        <topology evidence="1">Multi-pass membrane protein</topology>
    </subcellularLocation>
</comment>
<geneLocation type="mitochondrion" evidence="12"/>
<keyword evidence="8 11" id="KW-0472">Membrane</keyword>
<name>U3KZS7_9CUCU</name>
<dbReference type="GO" id="GO:0008137">
    <property type="term" value="F:NADH dehydrogenase (ubiquinone) activity"/>
    <property type="evidence" value="ECO:0007669"/>
    <property type="project" value="UniProtKB-EC"/>
</dbReference>
<dbReference type="GO" id="GO:0016020">
    <property type="term" value="C:membrane"/>
    <property type="evidence" value="ECO:0007669"/>
    <property type="project" value="UniProtKB-SubCell"/>
</dbReference>
<evidence type="ECO:0000256" key="3">
    <source>
        <dbReference type="ARBA" id="ARBA00016612"/>
    </source>
</evidence>
<evidence type="ECO:0000256" key="6">
    <source>
        <dbReference type="ARBA" id="ARBA00022989"/>
    </source>
</evidence>
<proteinExistence type="inferred from homology"/>
<dbReference type="AlphaFoldDB" id="U3KZS7"/>
<evidence type="ECO:0000256" key="7">
    <source>
        <dbReference type="ARBA" id="ARBA00023027"/>
    </source>
</evidence>
<protein>
    <recommendedName>
        <fullName evidence="3">NADH-ubiquinone oxidoreductase chain 4L</fullName>
    </recommendedName>
    <alternativeName>
        <fullName evidence="9">NADH dehydrogenase subunit 4L</fullName>
    </alternativeName>
</protein>
<comment type="similarity">
    <text evidence="2">Belongs to the complex I subunit 4L family.</text>
</comment>
<accession>U3KZS7</accession>
<evidence type="ECO:0000256" key="2">
    <source>
        <dbReference type="ARBA" id="ARBA00010519"/>
    </source>
</evidence>
<keyword evidence="6 11" id="KW-1133">Transmembrane helix</keyword>
<keyword evidence="4 11" id="KW-0812">Transmembrane</keyword>
<reference evidence="12" key="1">
    <citation type="submission" date="2012-06" db="EMBL/GenBank/DDBJ databases">
        <title>Mitogenomics of the Coleoptera under dense taxon sampling.</title>
        <authorList>
            <person name="Timmermans M.J.T.N."/>
            <person name="Lim J."/>
            <person name="Dodsworth S."/>
            <person name="Haran J."/>
            <person name="Ahrens D."/>
            <person name="Bocak L."/>
            <person name="London A."/>
            <person name="Culverwell L."/>
            <person name="Vogler A.P."/>
        </authorList>
    </citation>
    <scope>NUCLEOTIDE SEQUENCE</scope>
</reference>
<keyword evidence="7" id="KW-0520">NAD</keyword>
<dbReference type="EMBL" id="JX220993">
    <property type="protein sequence ID" value="AFU50212.1"/>
    <property type="molecule type" value="Genomic_DNA"/>
</dbReference>
<evidence type="ECO:0000256" key="10">
    <source>
        <dbReference type="ARBA" id="ARBA00049551"/>
    </source>
</evidence>